<dbReference type="Proteomes" id="UP000198847">
    <property type="component" value="Unassembled WGS sequence"/>
</dbReference>
<feature type="domain" description="CAAX prenyl protease 2/Lysostaphin resistance protein A-like" evidence="2">
    <location>
        <begin position="126"/>
        <end position="213"/>
    </location>
</feature>
<keyword evidence="1" id="KW-0812">Transmembrane</keyword>
<evidence type="ECO:0000313" key="3">
    <source>
        <dbReference type="EMBL" id="SEO86867.1"/>
    </source>
</evidence>
<organism evidence="3 4">
    <name type="scientific">Propionispora vibrioides</name>
    <dbReference type="NCBI Taxonomy" id="112903"/>
    <lineage>
        <taxon>Bacteria</taxon>
        <taxon>Bacillati</taxon>
        <taxon>Bacillota</taxon>
        <taxon>Negativicutes</taxon>
        <taxon>Selenomonadales</taxon>
        <taxon>Sporomusaceae</taxon>
        <taxon>Propionispora</taxon>
    </lineage>
</organism>
<dbReference type="AlphaFoldDB" id="A0A1H8T7D8"/>
<evidence type="ECO:0000256" key="1">
    <source>
        <dbReference type="SAM" id="Phobius"/>
    </source>
</evidence>
<gene>
    <name evidence="3" type="ORF">SAMN04490178_10653</name>
</gene>
<reference evidence="3 4" key="1">
    <citation type="submission" date="2016-10" db="EMBL/GenBank/DDBJ databases">
        <authorList>
            <person name="de Groot N.N."/>
        </authorList>
    </citation>
    <scope>NUCLEOTIDE SEQUENCE [LARGE SCALE GENOMIC DNA]</scope>
    <source>
        <strain evidence="3 4">DSM 13305</strain>
    </source>
</reference>
<keyword evidence="4" id="KW-1185">Reference proteome</keyword>
<dbReference type="InterPro" id="IPR003675">
    <property type="entry name" value="Rce1/LyrA-like_dom"/>
</dbReference>
<dbReference type="GO" id="GO:0080120">
    <property type="term" value="P:CAAX-box protein maturation"/>
    <property type="evidence" value="ECO:0007669"/>
    <property type="project" value="UniProtKB-ARBA"/>
</dbReference>
<dbReference type="Pfam" id="PF02517">
    <property type="entry name" value="Rce1-like"/>
    <property type="match status" value="1"/>
</dbReference>
<dbReference type="STRING" id="112903.SAMN04490178_10653"/>
<evidence type="ECO:0000259" key="2">
    <source>
        <dbReference type="Pfam" id="PF02517"/>
    </source>
</evidence>
<protein>
    <recommendedName>
        <fullName evidence="2">CAAX prenyl protease 2/Lysostaphin resistance protein A-like domain-containing protein</fullName>
    </recommendedName>
</protein>
<dbReference type="GO" id="GO:0004175">
    <property type="term" value="F:endopeptidase activity"/>
    <property type="evidence" value="ECO:0007669"/>
    <property type="project" value="UniProtKB-ARBA"/>
</dbReference>
<feature type="transmembrane region" description="Helical" evidence="1">
    <location>
        <begin position="158"/>
        <end position="181"/>
    </location>
</feature>
<dbReference type="EMBL" id="FODY01000006">
    <property type="protein sequence ID" value="SEO86867.1"/>
    <property type="molecule type" value="Genomic_DNA"/>
</dbReference>
<evidence type="ECO:0000313" key="4">
    <source>
        <dbReference type="Proteomes" id="UP000198847"/>
    </source>
</evidence>
<feature type="transmembrane region" description="Helical" evidence="1">
    <location>
        <begin position="41"/>
        <end position="60"/>
    </location>
</feature>
<sequence length="227" mass="24942">MLPEKASWNIGTVMAVHVLRIVTGLLLAQTVYPFWSGDSAFWIELVDRITVLFLVWLVLVKSRVAWTEIGLSLNHAGRNGLWGLLAGVGLLTVSIYSEKYYAAWLLLTPAQHPLAVQAQAAASWQQLLSPLFLAGVAAPVAEEALYRLLTFLPLRERWGVWGGTIGSAAIFTLMHFSVYWLGEMMVIGIGLALLYYWTGSLVSAIVAHAFVNASKILLLFFGVLPVT</sequence>
<dbReference type="OrthoDB" id="9782250at2"/>
<proteinExistence type="predicted"/>
<feature type="transmembrane region" description="Helical" evidence="1">
    <location>
        <begin position="12"/>
        <end position="35"/>
    </location>
</feature>
<keyword evidence="1" id="KW-1133">Transmembrane helix</keyword>
<accession>A0A1H8T7D8</accession>
<feature type="transmembrane region" description="Helical" evidence="1">
    <location>
        <begin position="81"/>
        <end position="107"/>
    </location>
</feature>
<keyword evidence="1" id="KW-0472">Membrane</keyword>
<name>A0A1H8T7D8_9FIRM</name>
<feature type="transmembrane region" description="Helical" evidence="1">
    <location>
        <begin position="187"/>
        <end position="211"/>
    </location>
</feature>